<dbReference type="InterPro" id="IPR025553">
    <property type="entry name" value="YppF"/>
</dbReference>
<sequence length="94" mass="10700">MFGGYIPGGLGHCFGGYYPYGYGTWFGGVLTNILFLILIGVVIYLLVKQIRNVNFFKKHDTDPNNEALEIAKLRYVRGEITSDEYTEIVKMLKK</sequence>
<proteinExistence type="predicted"/>
<dbReference type="Proteomes" id="UP000183404">
    <property type="component" value="Unassembled WGS sequence"/>
</dbReference>
<name>A0A1I2B3X1_THETY</name>
<gene>
    <name evidence="1" type="ORF">SAMN04244560_00654</name>
</gene>
<protein>
    <submittedName>
        <fullName evidence="1">Putative membrane protein</fullName>
    </submittedName>
</protein>
<dbReference type="AlphaFoldDB" id="A0A1I2B3X1"/>
<organism evidence="1 2">
    <name type="scientific">Thermoanaerobacter thermohydrosulfuricus</name>
    <name type="common">Clostridium thermohydrosulfuricum</name>
    <dbReference type="NCBI Taxonomy" id="1516"/>
    <lineage>
        <taxon>Bacteria</taxon>
        <taxon>Bacillati</taxon>
        <taxon>Bacillota</taxon>
        <taxon>Clostridia</taxon>
        <taxon>Thermoanaerobacterales</taxon>
        <taxon>Thermoanaerobacteraceae</taxon>
        <taxon>Thermoanaerobacter</taxon>
    </lineage>
</organism>
<dbReference type="CDD" id="cd11586">
    <property type="entry name" value="VbhA_like"/>
    <property type="match status" value="1"/>
</dbReference>
<evidence type="ECO:0000313" key="2">
    <source>
        <dbReference type="Proteomes" id="UP000183404"/>
    </source>
</evidence>
<dbReference type="EMBL" id="FNBS01000011">
    <property type="protein sequence ID" value="SDF37963.1"/>
    <property type="molecule type" value="Genomic_DNA"/>
</dbReference>
<reference evidence="1 2" key="1">
    <citation type="submission" date="2016-10" db="EMBL/GenBank/DDBJ databases">
        <authorList>
            <person name="de Groot N.N."/>
        </authorList>
    </citation>
    <scope>NUCLEOTIDE SEQUENCE [LARGE SCALE GENOMIC DNA]</scope>
    <source>
        <strain evidence="1 2">DSM 569</strain>
    </source>
</reference>
<dbReference type="Pfam" id="PF14178">
    <property type="entry name" value="YppF"/>
    <property type="match status" value="1"/>
</dbReference>
<dbReference type="RefSeq" id="WP_004399592.1">
    <property type="nucleotide sequence ID" value="NZ_FNBS01000011.1"/>
</dbReference>
<dbReference type="InterPro" id="IPR033788">
    <property type="entry name" value="VbhA-like"/>
</dbReference>
<accession>A0A1I2B3X1</accession>
<evidence type="ECO:0000313" key="1">
    <source>
        <dbReference type="EMBL" id="SDF37963.1"/>
    </source>
</evidence>